<dbReference type="PROSITE" id="PS52016">
    <property type="entry name" value="TONB_DEPENDENT_REC_3"/>
    <property type="match status" value="1"/>
</dbReference>
<feature type="signal peptide" evidence="15">
    <location>
        <begin position="1"/>
        <end position="23"/>
    </location>
</feature>
<evidence type="ECO:0000256" key="11">
    <source>
        <dbReference type="ARBA" id="ARBA00023237"/>
    </source>
</evidence>
<feature type="chain" id="PRO_5017971223" evidence="15">
    <location>
        <begin position="24"/>
        <end position="757"/>
    </location>
</feature>
<evidence type="ECO:0000259" key="17">
    <source>
        <dbReference type="Pfam" id="PF07715"/>
    </source>
</evidence>
<sequence length="757" mass="82886">MTTKTTILAASILLCLHAGVAYAGEGEETLTEANAGGAMEGGGQAAVIDTISVVGVGQTRQVQSLGGPELQRAAAGTSALKAMARLPGVHFQSSDPWGNYEWSAKLSVRGFSQQQLGFTLDGIPLGDMSYGNHNGLHISRAAISENLSASELSQGSGAIDTASTGNLGGTLRFFSSDPDTEYGVRVAQTVGSDATRRTYVRMDTGDHGGFSSYLSAAYHTTDKWKGEGPQRNGQVNGKFVYQNDTIRISGYGATSRRRETDYADLSLDSARRLGMDWDNYAGDWQRAIDAAGGVFRGGVNSLDDAYYIARGLRDDDLAWLSADVSLSPDVSIAGTVYYHRNEGQGHWATPYAASPDVPIRMRTTEYGIERTGILPTITWQVGAHELQAGLWLEKNNHEVQRNFYNLRRDTPPDAIHFLHDPDQRVFWQRFDTQTRQYHVRDHMSFADDRLAIDAGFKGTRVEIDGRSLVGARAAGVLVAQDNFLPQVGARWRFNDHEEVFGSYSENMSAYRSGVNGPHSSSQAGFDQARATIRPETSRTIEAGLRTSRHNIDASLALYRVDFENRLLAIAQCAGIVGCPSAFANVGDVRTRGAELVLQWRPVEGLSWYNSLAWNNSEYAADYLDGVDAAGNPRLIHASGKQVVDAPKQLFSSELRWEKGGFSAQLGGKYTGRRFITYTNDSSVDAFWVADASVAYRWQDLGWADSFKLQLNATNLFDRQYFGSVGTNGFVSSDPNGRNYTLQNGAPRQVFLTAEMRF</sequence>
<evidence type="ECO:0000256" key="3">
    <source>
        <dbReference type="ARBA" id="ARBA00022452"/>
    </source>
</evidence>
<feature type="domain" description="TonB-dependent receptor-like beta-barrel" evidence="16">
    <location>
        <begin position="263"/>
        <end position="715"/>
    </location>
</feature>
<keyword evidence="19" id="KW-1185">Reference proteome</keyword>
<evidence type="ECO:0000259" key="16">
    <source>
        <dbReference type="Pfam" id="PF00593"/>
    </source>
</evidence>
<comment type="similarity">
    <text evidence="12 14">Belongs to the TonB-dependent receptor family.</text>
</comment>
<dbReference type="AlphaFoldDB" id="A0A3M8SSM5"/>
<name>A0A3M8SSM5_9GAMM</name>
<comment type="caution">
    <text evidence="18">The sequence shown here is derived from an EMBL/GenBank/DDBJ whole genome shotgun (WGS) entry which is preliminary data.</text>
</comment>
<keyword evidence="6 15" id="KW-0732">Signal</keyword>
<dbReference type="InterPro" id="IPR012910">
    <property type="entry name" value="Plug_dom"/>
</dbReference>
<dbReference type="GO" id="GO:0015344">
    <property type="term" value="F:siderophore uptake transmembrane transporter activity"/>
    <property type="evidence" value="ECO:0007669"/>
    <property type="project" value="TreeGrafter"/>
</dbReference>
<dbReference type="PANTHER" id="PTHR32552:SF89">
    <property type="entry name" value="CATECHOLATE SIDEROPHORE RECEPTOR FIU"/>
    <property type="match status" value="1"/>
</dbReference>
<keyword evidence="3 12" id="KW-1134">Transmembrane beta strand</keyword>
<keyword evidence="2 12" id="KW-0813">Transport</keyword>
<evidence type="ECO:0000256" key="10">
    <source>
        <dbReference type="ARBA" id="ARBA00023136"/>
    </source>
</evidence>
<dbReference type="InterPro" id="IPR010917">
    <property type="entry name" value="TonB_rcpt_CS"/>
</dbReference>
<dbReference type="SUPFAM" id="SSF56935">
    <property type="entry name" value="Porins"/>
    <property type="match status" value="1"/>
</dbReference>
<dbReference type="Gene3D" id="2.170.130.10">
    <property type="entry name" value="TonB-dependent receptor, plug domain"/>
    <property type="match status" value="1"/>
</dbReference>
<evidence type="ECO:0000313" key="18">
    <source>
        <dbReference type="EMBL" id="RNF81850.1"/>
    </source>
</evidence>
<feature type="short sequence motif" description="TonB C-terminal box" evidence="13">
    <location>
        <begin position="740"/>
        <end position="757"/>
    </location>
</feature>
<evidence type="ECO:0000256" key="12">
    <source>
        <dbReference type="PROSITE-ProRule" id="PRU01360"/>
    </source>
</evidence>
<dbReference type="InterPro" id="IPR039426">
    <property type="entry name" value="TonB-dep_rcpt-like"/>
</dbReference>
<keyword evidence="11 12" id="KW-0998">Cell outer membrane</keyword>
<keyword evidence="10 12" id="KW-0472">Membrane</keyword>
<evidence type="ECO:0000256" key="14">
    <source>
        <dbReference type="RuleBase" id="RU003357"/>
    </source>
</evidence>
<evidence type="ECO:0000256" key="1">
    <source>
        <dbReference type="ARBA" id="ARBA00004571"/>
    </source>
</evidence>
<comment type="subcellular location">
    <subcellularLocation>
        <location evidence="1 12">Cell outer membrane</location>
        <topology evidence="1 12">Multi-pass membrane protein</topology>
    </subcellularLocation>
</comment>
<gene>
    <name evidence="18" type="ORF">EER27_16370</name>
</gene>
<dbReference type="PROSITE" id="PS01156">
    <property type="entry name" value="TONB_DEPENDENT_REC_2"/>
    <property type="match status" value="1"/>
</dbReference>
<protein>
    <submittedName>
        <fullName evidence="18">TonB-dependent receptor</fullName>
    </submittedName>
</protein>
<dbReference type="PANTHER" id="PTHR32552">
    <property type="entry name" value="FERRICHROME IRON RECEPTOR-RELATED"/>
    <property type="match status" value="1"/>
</dbReference>
<organism evidence="18 19">
    <name type="scientific">Montanilutibacter psychrotolerans</name>
    <dbReference type="NCBI Taxonomy" id="1327343"/>
    <lineage>
        <taxon>Bacteria</taxon>
        <taxon>Pseudomonadati</taxon>
        <taxon>Pseudomonadota</taxon>
        <taxon>Gammaproteobacteria</taxon>
        <taxon>Lysobacterales</taxon>
        <taxon>Lysobacteraceae</taxon>
        <taxon>Montanilutibacter</taxon>
    </lineage>
</organism>
<feature type="domain" description="TonB-dependent receptor plug" evidence="17">
    <location>
        <begin position="59"/>
        <end position="159"/>
    </location>
</feature>
<keyword evidence="18" id="KW-0675">Receptor</keyword>
<dbReference type="OrthoDB" id="15609at2"/>
<evidence type="ECO:0000256" key="2">
    <source>
        <dbReference type="ARBA" id="ARBA00022448"/>
    </source>
</evidence>
<dbReference type="EMBL" id="RIBS01000012">
    <property type="protein sequence ID" value="RNF81850.1"/>
    <property type="molecule type" value="Genomic_DNA"/>
</dbReference>
<evidence type="ECO:0000313" key="19">
    <source>
        <dbReference type="Proteomes" id="UP000267049"/>
    </source>
</evidence>
<evidence type="ECO:0000256" key="5">
    <source>
        <dbReference type="ARBA" id="ARBA00022692"/>
    </source>
</evidence>
<evidence type="ECO:0000256" key="4">
    <source>
        <dbReference type="ARBA" id="ARBA00022496"/>
    </source>
</evidence>
<dbReference type="Pfam" id="PF07715">
    <property type="entry name" value="Plug"/>
    <property type="match status" value="1"/>
</dbReference>
<dbReference type="Gene3D" id="2.40.170.20">
    <property type="entry name" value="TonB-dependent receptor, beta-barrel domain"/>
    <property type="match status" value="1"/>
</dbReference>
<dbReference type="Proteomes" id="UP000267049">
    <property type="component" value="Unassembled WGS sequence"/>
</dbReference>
<accession>A0A3M8SSM5</accession>
<evidence type="ECO:0000256" key="13">
    <source>
        <dbReference type="PROSITE-ProRule" id="PRU10144"/>
    </source>
</evidence>
<keyword evidence="7" id="KW-0408">Iron</keyword>
<keyword evidence="8" id="KW-0406">Ion transport</keyword>
<keyword evidence="5 12" id="KW-0812">Transmembrane</keyword>
<evidence type="ECO:0000256" key="9">
    <source>
        <dbReference type="ARBA" id="ARBA00023077"/>
    </source>
</evidence>
<dbReference type="InterPro" id="IPR037066">
    <property type="entry name" value="Plug_dom_sf"/>
</dbReference>
<keyword evidence="9 14" id="KW-0798">TonB box</keyword>
<dbReference type="InterPro" id="IPR036942">
    <property type="entry name" value="Beta-barrel_TonB_sf"/>
</dbReference>
<dbReference type="InterPro" id="IPR000531">
    <property type="entry name" value="Beta-barrel_TonB"/>
</dbReference>
<dbReference type="RefSeq" id="WP_123089215.1">
    <property type="nucleotide sequence ID" value="NZ_RIBS01000012.1"/>
</dbReference>
<reference evidence="18 19" key="1">
    <citation type="submission" date="2018-11" db="EMBL/GenBank/DDBJ databases">
        <title>Lysobacter cryohumiis sp. nov., isolated from soil in the Tianshan Mountains, Xinjiang, China.</title>
        <authorList>
            <person name="Luo Y."/>
            <person name="Sheng H."/>
        </authorList>
    </citation>
    <scope>NUCLEOTIDE SEQUENCE [LARGE SCALE GENOMIC DNA]</scope>
    <source>
        <strain evidence="18 19">ZS60</strain>
    </source>
</reference>
<evidence type="ECO:0000256" key="7">
    <source>
        <dbReference type="ARBA" id="ARBA00023004"/>
    </source>
</evidence>
<proteinExistence type="inferred from homology"/>
<dbReference type="GO" id="GO:0009279">
    <property type="term" value="C:cell outer membrane"/>
    <property type="evidence" value="ECO:0007669"/>
    <property type="project" value="UniProtKB-SubCell"/>
</dbReference>
<evidence type="ECO:0000256" key="8">
    <source>
        <dbReference type="ARBA" id="ARBA00023065"/>
    </source>
</evidence>
<dbReference type="Pfam" id="PF00593">
    <property type="entry name" value="TonB_dep_Rec_b-barrel"/>
    <property type="match status" value="1"/>
</dbReference>
<keyword evidence="4" id="KW-0410">Iron transport</keyword>
<evidence type="ECO:0000256" key="6">
    <source>
        <dbReference type="ARBA" id="ARBA00022729"/>
    </source>
</evidence>
<evidence type="ECO:0000256" key="15">
    <source>
        <dbReference type="SAM" id="SignalP"/>
    </source>
</evidence>